<evidence type="ECO:0000256" key="1">
    <source>
        <dbReference type="SAM" id="MobiDB-lite"/>
    </source>
</evidence>
<proteinExistence type="predicted"/>
<reference evidence="2" key="2">
    <citation type="submission" date="2020-05" db="UniProtKB">
        <authorList>
            <consortium name="EnsemblMetazoa"/>
        </authorList>
    </citation>
    <scope>IDENTIFICATION</scope>
    <source>
        <strain evidence="2">IAEA</strain>
    </source>
</reference>
<feature type="compositionally biased region" description="Low complexity" evidence="1">
    <location>
        <begin position="271"/>
        <end position="294"/>
    </location>
</feature>
<dbReference type="PANTHER" id="PTHR46282:SF1">
    <property type="entry name" value="LEUCINE-RICH REPEAT-CONTAINING PROTEIN 72-LIKE"/>
    <property type="match status" value="1"/>
</dbReference>
<sequence length="328" mass="36981">MSDTVEISSVSISSTSSLFQILKNCANFQSYDSLPIEEYNDVFSIDSHSNIYLDTYPKMIATNTYSISGSISNRSASSDDSWLDNNILEESGRISLAYENLKTIPRRIAEKYAMQTKFLDLSYNNFQNLSFLSFFEDLHTLILDRNSNLDVNSLPFLPNLKILWINNCNIKNVVDWIHRIRTQCPTLEHLSIMGNPGIKEPFNYCTLNMYATAISALNTGDIDTLIMPANSVVDYREYILGMLTNLQYLDGTPRHTLLNTTDKINANGHIPSSPTTSLSNGSSSQSQCSNNGKSRSNERQRKISTTLSFKGIFRMKRRKSSYPSSSTN</sequence>
<dbReference type="STRING" id="37001.A0A1A9W5A0"/>
<dbReference type="InterPro" id="IPR032675">
    <property type="entry name" value="LRR_dom_sf"/>
</dbReference>
<dbReference type="Proteomes" id="UP000091820">
    <property type="component" value="Unassembled WGS sequence"/>
</dbReference>
<reference evidence="3" key="1">
    <citation type="submission" date="2014-03" db="EMBL/GenBank/DDBJ databases">
        <authorList>
            <person name="Aksoy S."/>
            <person name="Warren W."/>
            <person name="Wilson R.K."/>
        </authorList>
    </citation>
    <scope>NUCLEOTIDE SEQUENCE [LARGE SCALE GENOMIC DNA]</scope>
    <source>
        <strain evidence="3">IAEA</strain>
    </source>
</reference>
<dbReference type="Gene3D" id="3.80.10.10">
    <property type="entry name" value="Ribonuclease Inhibitor"/>
    <property type="match status" value="1"/>
</dbReference>
<dbReference type="PANTHER" id="PTHR46282">
    <property type="entry name" value="LEUCINE-RICH MELANOCYTE DIFFERENTIATION-ASSOCIATED PROTEIN"/>
    <property type="match status" value="1"/>
</dbReference>
<feature type="region of interest" description="Disordered" evidence="1">
    <location>
        <begin position="263"/>
        <end position="308"/>
    </location>
</feature>
<organism evidence="2 3">
    <name type="scientific">Glossina brevipalpis</name>
    <dbReference type="NCBI Taxonomy" id="37001"/>
    <lineage>
        <taxon>Eukaryota</taxon>
        <taxon>Metazoa</taxon>
        <taxon>Ecdysozoa</taxon>
        <taxon>Arthropoda</taxon>
        <taxon>Hexapoda</taxon>
        <taxon>Insecta</taxon>
        <taxon>Pterygota</taxon>
        <taxon>Neoptera</taxon>
        <taxon>Endopterygota</taxon>
        <taxon>Diptera</taxon>
        <taxon>Brachycera</taxon>
        <taxon>Muscomorpha</taxon>
        <taxon>Hippoboscoidea</taxon>
        <taxon>Glossinidae</taxon>
        <taxon>Glossina</taxon>
    </lineage>
</organism>
<dbReference type="VEuPathDB" id="VectorBase:GBRI006854"/>
<keyword evidence="3" id="KW-1185">Reference proteome</keyword>
<name>A0A1A9W5A0_9MUSC</name>
<dbReference type="EnsemblMetazoa" id="GBRI006854-RA">
    <property type="protein sequence ID" value="GBRI006854-PA"/>
    <property type="gene ID" value="GBRI006854"/>
</dbReference>
<evidence type="ECO:0000313" key="3">
    <source>
        <dbReference type="Proteomes" id="UP000091820"/>
    </source>
</evidence>
<accession>A0A1A9W5A0</accession>
<dbReference type="InterPro" id="IPR043313">
    <property type="entry name" value="LRMDA"/>
</dbReference>
<protein>
    <recommendedName>
        <fullName evidence="4">U2A'/phosphoprotein 32 family A C-terminal domain-containing protein</fullName>
    </recommendedName>
</protein>
<evidence type="ECO:0000313" key="2">
    <source>
        <dbReference type="EnsemblMetazoa" id="GBRI006854-PA"/>
    </source>
</evidence>
<dbReference type="SUPFAM" id="SSF52058">
    <property type="entry name" value="L domain-like"/>
    <property type="match status" value="1"/>
</dbReference>
<evidence type="ECO:0008006" key="4">
    <source>
        <dbReference type="Google" id="ProtNLM"/>
    </source>
</evidence>
<dbReference type="AlphaFoldDB" id="A0A1A9W5A0"/>